<sequence>MVEPEKVRCRICGGNVSEFLDLGRQPLSDAFRAPDCTEEEFFYRLAVGRCELCTMVQMTEEVPRERMFHHGYPYRSSGSSVMRQHFTRTALRYIETELMGPDPFFVEIGCNDGVLLRTMAESGVRHLGFEPSGAVAATARGRGARVRSDFFDEPAGIALRDREGPADVVYSANTICHIPYMQSVLRGVDVLLGPSGVFVFEDPYLGDIIDKTAFDQIYDEHFFLFSARSVLAMAERSGFELVDVERLPVHGGEVRYTLARPGMRRRAGSVGRLLAWEDARGLAEPETLAGFAAAVGRVRSELPDLLRSLRDGGKTVVGYGATAKSATVTNHCGIGPDLVSYICDTTPAKQGRLTPGAHIPVRPPAAFAADRPDYALLFAWNHADEIMAKERRFRASGGRWIRYVPEVRVL</sequence>
<feature type="domain" description="Methyltransferase putative zinc binding" evidence="1">
    <location>
        <begin position="9"/>
        <end position="68"/>
    </location>
</feature>
<evidence type="ECO:0000313" key="3">
    <source>
        <dbReference type="EMBL" id="MFD0692235.1"/>
    </source>
</evidence>
<keyword evidence="3" id="KW-0489">Methyltransferase</keyword>
<dbReference type="PANTHER" id="PTHR43861:SF5">
    <property type="entry name" value="BLL5978 PROTEIN"/>
    <property type="match status" value="1"/>
</dbReference>
<dbReference type="Gene3D" id="6.10.250.3100">
    <property type="match status" value="1"/>
</dbReference>
<evidence type="ECO:0000259" key="1">
    <source>
        <dbReference type="Pfam" id="PF08421"/>
    </source>
</evidence>
<feature type="domain" description="C-methyltransferase" evidence="2">
    <location>
        <begin position="248"/>
        <end position="405"/>
    </location>
</feature>
<reference evidence="4" key="1">
    <citation type="journal article" date="2019" name="Int. J. Syst. Evol. Microbiol.">
        <title>The Global Catalogue of Microorganisms (GCM) 10K type strain sequencing project: providing services to taxonomists for standard genome sequencing and annotation.</title>
        <authorList>
            <consortium name="The Broad Institute Genomics Platform"/>
            <consortium name="The Broad Institute Genome Sequencing Center for Infectious Disease"/>
            <person name="Wu L."/>
            <person name="Ma J."/>
        </authorList>
    </citation>
    <scope>NUCLEOTIDE SEQUENCE [LARGE SCALE GENOMIC DNA]</scope>
    <source>
        <strain evidence="4">JCM 9371</strain>
    </source>
</reference>
<proteinExistence type="predicted"/>
<dbReference type="Gene3D" id="6.20.50.110">
    <property type="entry name" value="Methyltransferase, zinc-binding domain"/>
    <property type="match status" value="1"/>
</dbReference>
<dbReference type="EMBL" id="JBHTGP010000038">
    <property type="protein sequence ID" value="MFD0692235.1"/>
    <property type="molecule type" value="Genomic_DNA"/>
</dbReference>
<dbReference type="GO" id="GO:0032259">
    <property type="term" value="P:methylation"/>
    <property type="evidence" value="ECO:0007669"/>
    <property type="project" value="UniProtKB-KW"/>
</dbReference>
<dbReference type="Gene3D" id="3.40.50.150">
    <property type="entry name" value="Vaccinia Virus protein VP39"/>
    <property type="match status" value="1"/>
</dbReference>
<dbReference type="SUPFAM" id="SSF53335">
    <property type="entry name" value="S-adenosyl-L-methionine-dependent methyltransferases"/>
    <property type="match status" value="1"/>
</dbReference>
<dbReference type="EC" id="2.1.1.-" evidence="3"/>
<dbReference type="Pfam" id="PF13489">
    <property type="entry name" value="Methyltransf_23"/>
    <property type="match status" value="1"/>
</dbReference>
<dbReference type="InterPro" id="IPR029063">
    <property type="entry name" value="SAM-dependent_MTases_sf"/>
</dbReference>
<accession>A0ABW2Y5U3</accession>
<dbReference type="Proteomes" id="UP001597063">
    <property type="component" value="Unassembled WGS sequence"/>
</dbReference>
<dbReference type="GO" id="GO:0008168">
    <property type="term" value="F:methyltransferase activity"/>
    <property type="evidence" value="ECO:0007669"/>
    <property type="project" value="UniProtKB-KW"/>
</dbReference>
<dbReference type="RefSeq" id="WP_131755972.1">
    <property type="nucleotide sequence ID" value="NZ_CAACUY010000010.1"/>
</dbReference>
<dbReference type="Pfam" id="PF08484">
    <property type="entry name" value="Methyltransf_14"/>
    <property type="match status" value="1"/>
</dbReference>
<gene>
    <name evidence="3" type="ORF">ACFQZM_47650</name>
</gene>
<name>A0ABW2Y5U3_9ACTN</name>
<organism evidence="3 4">
    <name type="scientific">Actinomadura fibrosa</name>
    <dbReference type="NCBI Taxonomy" id="111802"/>
    <lineage>
        <taxon>Bacteria</taxon>
        <taxon>Bacillati</taxon>
        <taxon>Actinomycetota</taxon>
        <taxon>Actinomycetes</taxon>
        <taxon>Streptosporangiales</taxon>
        <taxon>Thermomonosporaceae</taxon>
        <taxon>Actinomadura</taxon>
    </lineage>
</organism>
<dbReference type="Gene3D" id="3.40.50.720">
    <property type="entry name" value="NAD(P)-binding Rossmann-like Domain"/>
    <property type="match status" value="1"/>
</dbReference>
<keyword evidence="3" id="KW-0808">Transferase</keyword>
<comment type="caution">
    <text evidence="3">The sequence shown here is derived from an EMBL/GenBank/DDBJ whole genome shotgun (WGS) entry which is preliminary data.</text>
</comment>
<dbReference type="InterPro" id="IPR013630">
    <property type="entry name" value="Methyltransf_Zn-bd_dom_put"/>
</dbReference>
<keyword evidence="4" id="KW-1185">Reference proteome</keyword>
<dbReference type="Pfam" id="PF08421">
    <property type="entry name" value="Methyltransf_13"/>
    <property type="match status" value="1"/>
</dbReference>
<dbReference type="InterPro" id="IPR013691">
    <property type="entry name" value="MeTrfase_14"/>
</dbReference>
<dbReference type="InterPro" id="IPR038576">
    <property type="entry name" value="Methyltransf_Zn-bd_dom_put_sf"/>
</dbReference>
<evidence type="ECO:0000313" key="4">
    <source>
        <dbReference type="Proteomes" id="UP001597063"/>
    </source>
</evidence>
<protein>
    <submittedName>
        <fullName evidence="3">Class I SAM-dependent methyltransferase</fullName>
        <ecNumber evidence="3">2.1.1.-</ecNumber>
    </submittedName>
</protein>
<dbReference type="PANTHER" id="PTHR43861">
    <property type="entry name" value="TRANS-ACONITATE 2-METHYLTRANSFERASE-RELATED"/>
    <property type="match status" value="1"/>
</dbReference>
<evidence type="ECO:0000259" key="2">
    <source>
        <dbReference type="Pfam" id="PF08484"/>
    </source>
</evidence>